<sequence length="183" mass="21552">MRRVYKELLKIGITVLLFYLLFRMVPIRKIQMYFRSSDYRYILCAFLLFYLYYFAFAFRWWYLLRHASVEQSISLSYQHILISFFMNNFLPSAVGQDAVRSAYAGGKDRFSHCLGVALIDRLTGFIGMLVLGIFALLSSVQRIKILSLVYTILVLILILLYVLLTLKGRFVWLKKKLLGIRFL</sequence>
<feature type="transmembrane region" description="Helical" evidence="6">
    <location>
        <begin position="7"/>
        <end position="27"/>
    </location>
</feature>
<gene>
    <name evidence="7" type="ORF">ENF18_07145</name>
</gene>
<organism evidence="7">
    <name type="scientific">candidate division WOR-3 bacterium</name>
    <dbReference type="NCBI Taxonomy" id="2052148"/>
    <lineage>
        <taxon>Bacteria</taxon>
        <taxon>Bacteria division WOR-3</taxon>
    </lineage>
</organism>
<reference evidence="7" key="1">
    <citation type="journal article" date="2020" name="mSystems">
        <title>Genome- and Community-Level Interaction Insights into Carbon Utilization and Element Cycling Functions of Hydrothermarchaeota in Hydrothermal Sediment.</title>
        <authorList>
            <person name="Zhou Z."/>
            <person name="Liu Y."/>
            <person name="Xu W."/>
            <person name="Pan J."/>
            <person name="Luo Z.H."/>
            <person name="Li M."/>
        </authorList>
    </citation>
    <scope>NUCLEOTIDE SEQUENCE [LARGE SCALE GENOMIC DNA]</scope>
    <source>
        <strain evidence="7">HyVt-102</strain>
    </source>
</reference>
<comment type="subcellular location">
    <subcellularLocation>
        <location evidence="1">Cell membrane</location>
        <topology evidence="1">Multi-pass membrane protein</topology>
    </subcellularLocation>
</comment>
<evidence type="ECO:0000256" key="6">
    <source>
        <dbReference type="SAM" id="Phobius"/>
    </source>
</evidence>
<evidence type="ECO:0000313" key="7">
    <source>
        <dbReference type="EMBL" id="HDI83546.1"/>
    </source>
</evidence>
<feature type="non-terminal residue" evidence="7">
    <location>
        <position position="183"/>
    </location>
</feature>
<proteinExistence type="predicted"/>
<comment type="caution">
    <text evidence="7">The sequence shown here is derived from an EMBL/GenBank/DDBJ whole genome shotgun (WGS) entry which is preliminary data.</text>
</comment>
<dbReference type="Proteomes" id="UP000885847">
    <property type="component" value="Unassembled WGS sequence"/>
</dbReference>
<evidence type="ECO:0000256" key="4">
    <source>
        <dbReference type="ARBA" id="ARBA00022989"/>
    </source>
</evidence>
<feature type="transmembrane region" description="Helical" evidence="6">
    <location>
        <begin position="39"/>
        <end position="62"/>
    </location>
</feature>
<dbReference type="InterPro" id="IPR022791">
    <property type="entry name" value="L-PG_synthase/AglD"/>
</dbReference>
<evidence type="ECO:0000256" key="2">
    <source>
        <dbReference type="ARBA" id="ARBA00022475"/>
    </source>
</evidence>
<dbReference type="EMBL" id="DQWE01000339">
    <property type="protein sequence ID" value="HDI83546.1"/>
    <property type="molecule type" value="Genomic_DNA"/>
</dbReference>
<dbReference type="NCBIfam" id="TIGR00374">
    <property type="entry name" value="flippase-like domain"/>
    <property type="match status" value="1"/>
</dbReference>
<dbReference type="Pfam" id="PF03706">
    <property type="entry name" value="LPG_synthase_TM"/>
    <property type="match status" value="1"/>
</dbReference>
<evidence type="ECO:0000256" key="3">
    <source>
        <dbReference type="ARBA" id="ARBA00022692"/>
    </source>
</evidence>
<feature type="transmembrane region" description="Helical" evidence="6">
    <location>
        <begin position="118"/>
        <end position="137"/>
    </location>
</feature>
<keyword evidence="5 6" id="KW-0472">Membrane</keyword>
<feature type="transmembrane region" description="Helical" evidence="6">
    <location>
        <begin position="143"/>
        <end position="166"/>
    </location>
</feature>
<evidence type="ECO:0000256" key="1">
    <source>
        <dbReference type="ARBA" id="ARBA00004651"/>
    </source>
</evidence>
<protein>
    <submittedName>
        <fullName evidence="7">Flippase-like domain-containing protein</fullName>
    </submittedName>
</protein>
<keyword evidence="2" id="KW-1003">Cell membrane</keyword>
<dbReference type="PANTHER" id="PTHR39087:SF2">
    <property type="entry name" value="UPF0104 MEMBRANE PROTEIN MJ1595"/>
    <property type="match status" value="1"/>
</dbReference>
<keyword evidence="4 6" id="KW-1133">Transmembrane helix</keyword>
<name>A0A7C0VCQ3_UNCW3</name>
<evidence type="ECO:0000256" key="5">
    <source>
        <dbReference type="ARBA" id="ARBA00023136"/>
    </source>
</evidence>
<dbReference type="PANTHER" id="PTHR39087">
    <property type="entry name" value="UPF0104 MEMBRANE PROTEIN MJ1595"/>
    <property type="match status" value="1"/>
</dbReference>
<accession>A0A7C0VCQ3</accession>
<dbReference type="AlphaFoldDB" id="A0A7C0VCQ3"/>
<keyword evidence="3 6" id="KW-0812">Transmembrane</keyword>
<dbReference type="GO" id="GO:0005886">
    <property type="term" value="C:plasma membrane"/>
    <property type="evidence" value="ECO:0007669"/>
    <property type="project" value="UniProtKB-SubCell"/>
</dbReference>